<reference evidence="1 2" key="1">
    <citation type="submission" date="2023-02" db="EMBL/GenBank/DDBJ databases">
        <title>Dictyobacter halimunensis sp. nov., a new member of the class Ktedonobacteria from forest soil in a geothermal area.</title>
        <authorList>
            <person name="Rachmania M.K."/>
            <person name="Ningsih F."/>
            <person name="Sakai Y."/>
            <person name="Yabe S."/>
            <person name="Yokota A."/>
            <person name="Sjamsuridzal W."/>
        </authorList>
    </citation>
    <scope>NUCLEOTIDE SEQUENCE [LARGE SCALE GENOMIC DNA]</scope>
    <source>
        <strain evidence="1 2">S3.2.2.5</strain>
    </source>
</reference>
<dbReference type="RefSeq" id="WP_338253496.1">
    <property type="nucleotide sequence ID" value="NZ_BSRI01000002.1"/>
</dbReference>
<gene>
    <name evidence="1" type="ORF">KDH_43670</name>
</gene>
<organism evidence="1 2">
    <name type="scientific">Dictyobacter halimunensis</name>
    <dbReference type="NCBI Taxonomy" id="3026934"/>
    <lineage>
        <taxon>Bacteria</taxon>
        <taxon>Bacillati</taxon>
        <taxon>Chloroflexota</taxon>
        <taxon>Ktedonobacteria</taxon>
        <taxon>Ktedonobacterales</taxon>
        <taxon>Dictyobacteraceae</taxon>
        <taxon>Dictyobacter</taxon>
    </lineage>
</organism>
<evidence type="ECO:0000313" key="1">
    <source>
        <dbReference type="EMBL" id="GLV57531.1"/>
    </source>
</evidence>
<keyword evidence="2" id="KW-1185">Reference proteome</keyword>
<accession>A0ABQ6FTD8</accession>
<evidence type="ECO:0000313" key="2">
    <source>
        <dbReference type="Proteomes" id="UP001344906"/>
    </source>
</evidence>
<proteinExistence type="predicted"/>
<dbReference type="Proteomes" id="UP001344906">
    <property type="component" value="Unassembled WGS sequence"/>
</dbReference>
<name>A0ABQ6FTD8_9CHLR</name>
<protein>
    <submittedName>
        <fullName evidence="1">Uncharacterized protein</fullName>
    </submittedName>
</protein>
<sequence>MQRCDWCQKVASLQVVVNRDHTSAHAIDLVCSDCAELERFEHADEILWNPLQFTPSFRKPKVMAAIASH</sequence>
<dbReference type="EMBL" id="BSRI01000002">
    <property type="protein sequence ID" value="GLV57531.1"/>
    <property type="molecule type" value="Genomic_DNA"/>
</dbReference>
<comment type="caution">
    <text evidence="1">The sequence shown here is derived from an EMBL/GenBank/DDBJ whole genome shotgun (WGS) entry which is preliminary data.</text>
</comment>